<evidence type="ECO:0000313" key="2">
    <source>
        <dbReference type="EMBL" id="MBO9152998.1"/>
    </source>
</evidence>
<keyword evidence="1" id="KW-0732">Signal</keyword>
<evidence type="ECO:0000313" key="3">
    <source>
        <dbReference type="Proteomes" id="UP000679126"/>
    </source>
</evidence>
<accession>A0ABS3YEA4</accession>
<sequence length="192" mass="21815">MNQTSRWLLLVACAFPVALWSLPCLSQTKQPKSIDITDYLPVEPAKPKLKKQAAPMSDLDRLYRKYKTAKQITIFSAGDKVVADAEIQYNDAGKPKAIILSGESSDLELLLRIRKTLIGEKLRAGYKRQEDDRGFETDLLQKRTEYAKYEVIDNSFLNSGKSIFETRVPHSFRFEVGDTKRQGNGNTESFSF</sequence>
<protein>
    <submittedName>
        <fullName evidence="2">Uncharacterized protein</fullName>
    </submittedName>
</protein>
<name>A0ABS3YEA4_9BACT</name>
<evidence type="ECO:0000256" key="1">
    <source>
        <dbReference type="SAM" id="SignalP"/>
    </source>
</evidence>
<comment type="caution">
    <text evidence="2">The sequence shown here is derived from an EMBL/GenBank/DDBJ whole genome shotgun (WGS) entry which is preliminary data.</text>
</comment>
<feature type="chain" id="PRO_5045913602" evidence="1">
    <location>
        <begin position="27"/>
        <end position="192"/>
    </location>
</feature>
<gene>
    <name evidence="2" type="ORF">J7I43_12295</name>
</gene>
<feature type="signal peptide" evidence="1">
    <location>
        <begin position="1"/>
        <end position="26"/>
    </location>
</feature>
<proteinExistence type="predicted"/>
<keyword evidence="3" id="KW-1185">Reference proteome</keyword>
<dbReference type="Proteomes" id="UP000679126">
    <property type="component" value="Unassembled WGS sequence"/>
</dbReference>
<reference evidence="3" key="1">
    <citation type="submission" date="2021-03" db="EMBL/GenBank/DDBJ databases">
        <title>Assistant Professor.</title>
        <authorList>
            <person name="Huq M.A."/>
        </authorList>
    </citation>
    <scope>NUCLEOTIDE SEQUENCE [LARGE SCALE GENOMIC DNA]</scope>
    <source>
        <strain evidence="3">MAH-28</strain>
    </source>
</reference>
<dbReference type="EMBL" id="JAGHKP010000002">
    <property type="protein sequence ID" value="MBO9152998.1"/>
    <property type="molecule type" value="Genomic_DNA"/>
</dbReference>
<dbReference type="RefSeq" id="WP_209145974.1">
    <property type="nucleotide sequence ID" value="NZ_JAGHKP010000002.1"/>
</dbReference>
<organism evidence="2 3">
    <name type="scientific">Chitinophaga chungangae</name>
    <dbReference type="NCBI Taxonomy" id="2821488"/>
    <lineage>
        <taxon>Bacteria</taxon>
        <taxon>Pseudomonadati</taxon>
        <taxon>Bacteroidota</taxon>
        <taxon>Chitinophagia</taxon>
        <taxon>Chitinophagales</taxon>
        <taxon>Chitinophagaceae</taxon>
        <taxon>Chitinophaga</taxon>
    </lineage>
</organism>